<gene>
    <name evidence="3" type="ORF">PPSIR1_15200</name>
</gene>
<comment type="caution">
    <text evidence="3">The sequence shown here is derived from an EMBL/GenBank/DDBJ whole genome shotgun (WGS) entry which is preliminary data.</text>
</comment>
<keyword evidence="2" id="KW-0812">Transmembrane</keyword>
<evidence type="ECO:0000256" key="1">
    <source>
        <dbReference type="SAM" id="MobiDB-lite"/>
    </source>
</evidence>
<accession>A6G6G7</accession>
<dbReference type="EMBL" id="ABCS01000029">
    <property type="protein sequence ID" value="EDM78596.1"/>
    <property type="molecule type" value="Genomic_DNA"/>
</dbReference>
<feature type="transmembrane region" description="Helical" evidence="2">
    <location>
        <begin position="81"/>
        <end position="108"/>
    </location>
</feature>
<dbReference type="Proteomes" id="UP000005801">
    <property type="component" value="Unassembled WGS sequence"/>
</dbReference>
<dbReference type="GO" id="GO:0004375">
    <property type="term" value="F:glycine dehydrogenase (decarboxylating) activity"/>
    <property type="evidence" value="ECO:0007669"/>
    <property type="project" value="UniProtKB-EC"/>
</dbReference>
<keyword evidence="2" id="KW-1133">Transmembrane helix</keyword>
<proteinExistence type="predicted"/>
<keyword evidence="4" id="KW-1185">Reference proteome</keyword>
<protein>
    <submittedName>
        <fullName evidence="3">Glycine dehydrogenase</fullName>
        <ecNumber evidence="3">1.4.4.2</ecNumber>
    </submittedName>
</protein>
<evidence type="ECO:0000313" key="3">
    <source>
        <dbReference type="EMBL" id="EDM78596.1"/>
    </source>
</evidence>
<dbReference type="EC" id="1.4.4.2" evidence="3"/>
<feature type="region of interest" description="Disordered" evidence="1">
    <location>
        <begin position="27"/>
        <end position="53"/>
    </location>
</feature>
<sequence length="162" mass="16180">MAIVYAMFEAAADCEAVVAALNRRTPERPSFPVQTHERSPLDGNFLPESATTTGENTVRGTAFGGVVGLGIGALGGATLDIMGLTVGIGALMGLLTGILSGLLAGMMAGTRLPKMALREAALPLGDGSAGKVLVTVEVGDSAHVETVEAELAEAGGADVGVC</sequence>
<dbReference type="OrthoDB" id="5517723at2"/>
<evidence type="ECO:0000256" key="2">
    <source>
        <dbReference type="SAM" id="Phobius"/>
    </source>
</evidence>
<organism evidence="3 4">
    <name type="scientific">Plesiocystis pacifica SIR-1</name>
    <dbReference type="NCBI Taxonomy" id="391625"/>
    <lineage>
        <taxon>Bacteria</taxon>
        <taxon>Pseudomonadati</taxon>
        <taxon>Myxococcota</taxon>
        <taxon>Polyangia</taxon>
        <taxon>Nannocystales</taxon>
        <taxon>Nannocystaceae</taxon>
        <taxon>Plesiocystis</taxon>
    </lineage>
</organism>
<name>A6G6G7_9BACT</name>
<reference evidence="3 4" key="1">
    <citation type="submission" date="2007-06" db="EMBL/GenBank/DDBJ databases">
        <authorList>
            <person name="Shimkets L."/>
            <person name="Ferriera S."/>
            <person name="Johnson J."/>
            <person name="Kravitz S."/>
            <person name="Beeson K."/>
            <person name="Sutton G."/>
            <person name="Rogers Y.-H."/>
            <person name="Friedman R."/>
            <person name="Frazier M."/>
            <person name="Venter J.C."/>
        </authorList>
    </citation>
    <scope>NUCLEOTIDE SEQUENCE [LARGE SCALE GENOMIC DNA]</scope>
    <source>
        <strain evidence="3 4">SIR-1</strain>
    </source>
</reference>
<keyword evidence="2" id="KW-0472">Membrane</keyword>
<dbReference type="RefSeq" id="WP_006972316.1">
    <property type="nucleotide sequence ID" value="NZ_ABCS01000029.1"/>
</dbReference>
<evidence type="ECO:0000313" key="4">
    <source>
        <dbReference type="Proteomes" id="UP000005801"/>
    </source>
</evidence>
<dbReference type="AlphaFoldDB" id="A6G6G7"/>
<keyword evidence="3" id="KW-0560">Oxidoreductase</keyword>
<dbReference type="STRING" id="391625.PPSIR1_15200"/>